<dbReference type="GO" id="GO:0004674">
    <property type="term" value="F:protein serine/threonine kinase activity"/>
    <property type="evidence" value="ECO:0007669"/>
    <property type="project" value="InterPro"/>
</dbReference>
<dbReference type="InterPro" id="IPR001680">
    <property type="entry name" value="WD40_rpt"/>
</dbReference>
<organism evidence="4 5">
    <name type="scientific">Cryptosporidium ubiquitum</name>
    <dbReference type="NCBI Taxonomy" id="857276"/>
    <lineage>
        <taxon>Eukaryota</taxon>
        <taxon>Sar</taxon>
        <taxon>Alveolata</taxon>
        <taxon>Apicomplexa</taxon>
        <taxon>Conoidasida</taxon>
        <taxon>Coccidia</taxon>
        <taxon>Eucoccidiorida</taxon>
        <taxon>Eimeriorina</taxon>
        <taxon>Cryptosporidiidae</taxon>
        <taxon>Cryptosporidium</taxon>
    </lineage>
</organism>
<dbReference type="PROSITE" id="PS00108">
    <property type="entry name" value="PROTEIN_KINASE_ST"/>
    <property type="match status" value="1"/>
</dbReference>
<keyword evidence="4" id="KW-0808">Transferase</keyword>
<accession>A0A1J4MNQ4</accession>
<dbReference type="GeneID" id="39976998"/>
<dbReference type="InterPro" id="IPR000719">
    <property type="entry name" value="Prot_kinase_dom"/>
</dbReference>
<feature type="repeat" description="WD" evidence="2">
    <location>
        <begin position="1535"/>
        <end position="1570"/>
    </location>
</feature>
<dbReference type="GO" id="GO:0005770">
    <property type="term" value="C:late endosome"/>
    <property type="evidence" value="ECO:0007669"/>
    <property type="project" value="TreeGrafter"/>
</dbReference>
<dbReference type="GO" id="GO:0034272">
    <property type="term" value="C:phosphatidylinositol 3-kinase complex, class III, type II"/>
    <property type="evidence" value="ECO:0007669"/>
    <property type="project" value="TreeGrafter"/>
</dbReference>
<proteinExistence type="predicted"/>
<evidence type="ECO:0000256" key="2">
    <source>
        <dbReference type="PROSITE-ProRule" id="PRU00221"/>
    </source>
</evidence>
<dbReference type="Gene3D" id="1.10.510.10">
    <property type="entry name" value="Transferase(Phosphotransferase) domain 1"/>
    <property type="match status" value="1"/>
</dbReference>
<dbReference type="GO" id="GO:0034271">
    <property type="term" value="C:phosphatidylinositol 3-kinase complex, class III, type I"/>
    <property type="evidence" value="ECO:0007669"/>
    <property type="project" value="TreeGrafter"/>
</dbReference>
<dbReference type="PROSITE" id="PS50294">
    <property type="entry name" value="WD_REPEATS_REGION"/>
    <property type="match status" value="1"/>
</dbReference>
<dbReference type="Proteomes" id="UP000186176">
    <property type="component" value="Unassembled WGS sequence"/>
</dbReference>
<dbReference type="InterPro" id="IPR045162">
    <property type="entry name" value="Vps15-like"/>
</dbReference>
<feature type="domain" description="Protein kinase" evidence="3">
    <location>
        <begin position="1"/>
        <end position="374"/>
    </location>
</feature>
<gene>
    <name evidence="4" type="ORF">cubi_00205</name>
</gene>
<keyword evidence="1 2" id="KW-0853">WD repeat</keyword>
<dbReference type="GO" id="GO:0005524">
    <property type="term" value="F:ATP binding"/>
    <property type="evidence" value="ECO:0007669"/>
    <property type="project" value="InterPro"/>
</dbReference>
<name>A0A1J4MNQ4_9CRYT</name>
<dbReference type="SUPFAM" id="SSF56112">
    <property type="entry name" value="Protein kinase-like (PK-like)"/>
    <property type="match status" value="1"/>
</dbReference>
<evidence type="ECO:0000256" key="1">
    <source>
        <dbReference type="ARBA" id="ARBA00022574"/>
    </source>
</evidence>
<dbReference type="GO" id="GO:0006623">
    <property type="term" value="P:protein targeting to vacuole"/>
    <property type="evidence" value="ECO:0007669"/>
    <property type="project" value="TreeGrafter"/>
</dbReference>
<dbReference type="RefSeq" id="XP_028875798.1">
    <property type="nucleotide sequence ID" value="XM_029017219.1"/>
</dbReference>
<evidence type="ECO:0000313" key="5">
    <source>
        <dbReference type="Proteomes" id="UP000186176"/>
    </source>
</evidence>
<evidence type="ECO:0000313" key="4">
    <source>
        <dbReference type="EMBL" id="OII74652.1"/>
    </source>
</evidence>
<dbReference type="VEuPathDB" id="CryptoDB:cubi_00205"/>
<dbReference type="InterPro" id="IPR008271">
    <property type="entry name" value="Ser/Thr_kinase_AS"/>
</dbReference>
<comment type="caution">
    <text evidence="4">The sequence shown here is derived from an EMBL/GenBank/DDBJ whole genome shotgun (WGS) entry which is preliminary data.</text>
</comment>
<dbReference type="OrthoDB" id="242910at2759"/>
<dbReference type="GO" id="GO:0045324">
    <property type="term" value="P:late endosome to vacuole transport"/>
    <property type="evidence" value="ECO:0007669"/>
    <property type="project" value="InterPro"/>
</dbReference>
<sequence>MGNLSFLPLENEEDLNNLFLEFNWLEERGELIKESRISFDFKVIDEKRKYYNIYRFFGGLNKYLKNERNKEIDNIAESLEPVLISEHDSFFNEIISQNSLKYFPSLNGIFLEGIEESIVNKIVSVIKMQNNIKKDVYPNIIFYEQISTSRNYFYTKRVMWESTIKNKLYELSKINLLNAILKHWLEFQSLITVTQLHSLGLFHGDIKTENMLVNQLYTVKITDIAPWKPIFIDSSDLRFWTVFFENQNCNARSNVLRCNLSPERFLSENDIKNLVSFESEYELKNKLLSMDIFSLGCVLNEIENDEITFTINDILKMLKHENYYSKLNDKVNIDWIKETFLNYNWKKRPEAFVTLLKLLNMNRIYEINSLNIYLFDHSKKSNFHFCRSFPLFFYPLSVIMQNRIFNDMRIQIVILNIILPIFLELLIIKDINLVKISKDNLENCDEIEQIFSNIEIEYTDGWSLNKLKNTFQNKFDYELMKDLILSVLISDIEYQIFDERVNLENISSNYSNIKGFFSIFQLLLNYWDNKNEKFTSSPNIIHYINYVTFNNNNIQLNSDNSIIEENRKSFFKLLKKNSLYIEDYNSSCILYLHLMNISLRELTLFYISEFNNHNDLNMVEIYNSIYLLSINTMNLLLEILSEEFKKEIAVKEILPTIIQYLIFNEYSNKNNSKLTQFKFNFNGNNFFNYELNDLVQCHQDYHKEPIVILEIFNFINCNIMKYVRIENETLVNDEINGIINDLIILNIEKWIYLYVILNNILVVNTLLEIAHKVLILILKNKQNKFKLNVWITEILTSNNSALKKLIVKKNTENKSILLEILEYFLFINKTEIFISEILPYLIDQLNDKDIDVKCNFCELIIHIMEKMELIFILPYGKFCIEKCLNDKEFKVKLIGLRSVNKILNRIISAENKKLGVNESEIIIHEMIESIVNNLKIALFNNYYPFYIEFGNTLKYVFIYSRKYNNWLVIFLLINKFFGLQKINVNYLFNIFKLSEISGSEFLAYCFKNMFMGNQIDYISEEKEIRTTNNLKTNQIQPPIHTKLILYSLPCILNQLNLFNDFEEIIFISSLIQKEEKFSIRKQAICNKLNCLTKKKIIHDHLCEPDLKKLLPSIKGKYLGSIYNHSKLACKNDNNTIIGIGFNIYQKILHINEDTYSCSINNSINAGVYLHKLNVYDQLHYWNLITDKSNDYIFKFNNNSYATSIASLSNEFSIITGNNIGILSKINIDTSIVTINEHYYEDENLLFKQSLIYKSPVILLVGRIEINSKEMIISAYSNGDICIIESTNLITKIRFAIPPFLGNVIDYSTDNDPNGHLLCLVTDENAIVIVNLFYLKASKIWKISHRELKIINVSNSYLNHSSKFMLAFNKNGIFALLDPIIGKIYSNKDLIFQITEVKERLIHIYNPLLLSSKIMHPESCENKQKCNCLYCKAQRVRIFGNYLNQYVIMNNYNDNLIKKERLISRNVIGPLTTTHRNYIDKDRGTHKYYIFNDDFGNVYQQNFSVSNINCDNNSLDCIIGKYSTETSLISINDNKNYGHRDIVTSLSIYPFNDNEIGLLTSSRDGIISYWN</sequence>
<protein>
    <submittedName>
        <fullName evidence="4">Protein kinase</fullName>
    </submittedName>
</protein>
<keyword evidence="4" id="KW-0418">Kinase</keyword>
<reference evidence="4 5" key="1">
    <citation type="submission" date="2016-10" db="EMBL/GenBank/DDBJ databases">
        <title>Reductive evolution of mitochondrial metabolism and differential evolution of invasion-related proteins in Cryptosporidium.</title>
        <authorList>
            <person name="Liu S."/>
            <person name="Roellig D.M."/>
            <person name="Guo Y."/>
            <person name="Li N."/>
            <person name="Frace M.A."/>
            <person name="Tang K."/>
            <person name="Zhang L."/>
            <person name="Feng Y."/>
            <person name="Xiao L."/>
        </authorList>
    </citation>
    <scope>NUCLEOTIDE SEQUENCE [LARGE SCALE GENOMIC DNA]</scope>
    <source>
        <strain evidence="4">39726</strain>
    </source>
</reference>
<dbReference type="PANTHER" id="PTHR17583">
    <property type="entry name" value="PHOSPHOINOSITIDE 3-KINASE REGULATORY SUBUNIT 4"/>
    <property type="match status" value="1"/>
</dbReference>
<evidence type="ECO:0000259" key="3">
    <source>
        <dbReference type="PROSITE" id="PS50011"/>
    </source>
</evidence>
<dbReference type="InterPro" id="IPR011009">
    <property type="entry name" value="Kinase-like_dom_sf"/>
</dbReference>
<dbReference type="PROSITE" id="PS50011">
    <property type="entry name" value="PROTEIN_KINASE_DOM"/>
    <property type="match status" value="1"/>
</dbReference>
<dbReference type="EMBL" id="LRBP01000009">
    <property type="protein sequence ID" value="OII74652.1"/>
    <property type="molecule type" value="Genomic_DNA"/>
</dbReference>
<dbReference type="GO" id="GO:0071561">
    <property type="term" value="C:nucleus-vacuole junction"/>
    <property type="evidence" value="ECO:0007669"/>
    <property type="project" value="TreeGrafter"/>
</dbReference>
<dbReference type="PROSITE" id="PS50082">
    <property type="entry name" value="WD_REPEATS_2"/>
    <property type="match status" value="1"/>
</dbReference>
<dbReference type="PANTHER" id="PTHR17583:SF0">
    <property type="entry name" value="PHOSPHOINOSITIDE 3-KINASE REGULATORY SUBUNIT 4"/>
    <property type="match status" value="1"/>
</dbReference>
<keyword evidence="5" id="KW-1185">Reference proteome</keyword>
<dbReference type="GO" id="GO:0016236">
    <property type="term" value="P:macroautophagy"/>
    <property type="evidence" value="ECO:0007669"/>
    <property type="project" value="InterPro"/>
</dbReference>